<comment type="caution">
    <text evidence="8">The sequence shown here is derived from an EMBL/GenBank/DDBJ whole genome shotgun (WGS) entry which is preliminary data.</text>
</comment>
<proteinExistence type="inferred from homology"/>
<evidence type="ECO:0000259" key="6">
    <source>
        <dbReference type="Pfam" id="PF00370"/>
    </source>
</evidence>
<dbReference type="Pfam" id="PF00370">
    <property type="entry name" value="FGGY_N"/>
    <property type="match status" value="1"/>
</dbReference>
<dbReference type="CDD" id="cd07805">
    <property type="entry name" value="ASKHA_NBD_FGGY_CvXK-like"/>
    <property type="match status" value="1"/>
</dbReference>
<dbReference type="InterPro" id="IPR050406">
    <property type="entry name" value="FGGY_Carb_Kinase"/>
</dbReference>
<dbReference type="InterPro" id="IPR000577">
    <property type="entry name" value="Carb_kinase_FGGY"/>
</dbReference>
<keyword evidence="3 5" id="KW-0808">Transferase</keyword>
<evidence type="ECO:0000313" key="9">
    <source>
        <dbReference type="Proteomes" id="UP000285744"/>
    </source>
</evidence>
<dbReference type="PANTHER" id="PTHR43095">
    <property type="entry name" value="SUGAR KINASE"/>
    <property type="match status" value="1"/>
</dbReference>
<feature type="domain" description="Carbohydrate kinase FGGY C-terminal" evidence="7">
    <location>
        <begin position="258"/>
        <end position="448"/>
    </location>
</feature>
<comment type="similarity">
    <text evidence="1 5">Belongs to the FGGY kinase family.</text>
</comment>
<dbReference type="Gene3D" id="3.30.420.40">
    <property type="match status" value="2"/>
</dbReference>
<dbReference type="AlphaFoldDB" id="A0A420F0A4"/>
<evidence type="ECO:0000256" key="1">
    <source>
        <dbReference type="ARBA" id="ARBA00009156"/>
    </source>
</evidence>
<dbReference type="OrthoDB" id="9805576at2"/>
<sequence length="509" mass="52392">MTDVVLALDLGTGGGKAALVDADARVVRSTFVPYPTSYPAPGRHEQRPEDWWAAVVRSCRDLLDADAGRHRVTAVGLSGHSLAMVPVGADGSALLDSVPIWSDTRGEAAAAAHFAAGGEDEWYTTTGNGFPRGMYTVFKAGWLRAEHPDLAARTTRLLGSKDWVNARLTGVECTDPSYASGSGAYDLRARTMSADLLARFDVPARWWPEVVASTTVIGTVTAEAAAATGLPAGVPVVAGGVDNSCMALGAGLDRAGAAYLSLGSSNWVTVAGPDPVLDPVTRPFVFDHVLPGLYISALSTFGGGSSLQWLATLLGRGDDIDALLDEAAAAPVGANGLTCVPTLAGGTVAEGGPAVRGAFLGLDLGHSHGDLARALIEGIGFSLADAAATMLAAVPAYPAGERPAVTATGGGARGRLMLQVLADLLDRPLARPDAAQHAAALGAGALALLGIGAWSDTAPLREARREALRVDPRPDLADAYALPRLRFDAARDATRRHAAATSTPDDHRI</sequence>
<organism evidence="8 9">
    <name type="scientific">Micromonospora globbae</name>
    <dbReference type="NCBI Taxonomy" id="1894969"/>
    <lineage>
        <taxon>Bacteria</taxon>
        <taxon>Bacillati</taxon>
        <taxon>Actinomycetota</taxon>
        <taxon>Actinomycetes</taxon>
        <taxon>Micromonosporales</taxon>
        <taxon>Micromonosporaceae</taxon>
        <taxon>Micromonospora</taxon>
    </lineage>
</organism>
<dbReference type="Proteomes" id="UP000285744">
    <property type="component" value="Unassembled WGS sequence"/>
</dbReference>
<gene>
    <name evidence="8" type="ORF">D7I43_15640</name>
</gene>
<evidence type="ECO:0000256" key="5">
    <source>
        <dbReference type="RuleBase" id="RU003733"/>
    </source>
</evidence>
<dbReference type="InterPro" id="IPR018484">
    <property type="entry name" value="FGGY_N"/>
</dbReference>
<accession>A0A420F0A4</accession>
<keyword evidence="2" id="KW-0859">Xylose metabolism</keyword>
<dbReference type="GO" id="GO:0016773">
    <property type="term" value="F:phosphotransferase activity, alcohol group as acceptor"/>
    <property type="evidence" value="ECO:0007669"/>
    <property type="project" value="InterPro"/>
</dbReference>
<dbReference type="SUPFAM" id="SSF53067">
    <property type="entry name" value="Actin-like ATPase domain"/>
    <property type="match status" value="2"/>
</dbReference>
<protein>
    <submittedName>
        <fullName evidence="8">Pentose kinase</fullName>
    </submittedName>
</protein>
<dbReference type="GO" id="GO:0042732">
    <property type="term" value="P:D-xylose metabolic process"/>
    <property type="evidence" value="ECO:0007669"/>
    <property type="project" value="UniProtKB-KW"/>
</dbReference>
<evidence type="ECO:0000313" key="8">
    <source>
        <dbReference type="EMBL" id="RKF26436.1"/>
    </source>
</evidence>
<dbReference type="InterPro" id="IPR043129">
    <property type="entry name" value="ATPase_NBD"/>
</dbReference>
<dbReference type="Pfam" id="PF02782">
    <property type="entry name" value="FGGY_C"/>
    <property type="match status" value="1"/>
</dbReference>
<dbReference type="InterPro" id="IPR018485">
    <property type="entry name" value="FGGY_C"/>
</dbReference>
<reference evidence="8 9" key="1">
    <citation type="journal article" date="2018" name="Int. J. Syst. Evol. Microbiol.">
        <title>Micromonospora globbae sp. nov., an endophytic actinomycete isolated from roots of Globba winitii C. H. Wright.</title>
        <authorList>
            <person name="Kuncharoen N."/>
            <person name="Pittayakhajonwut P."/>
            <person name="Tanasupawat S."/>
        </authorList>
    </citation>
    <scope>NUCLEOTIDE SEQUENCE [LARGE SCALE GENOMIC DNA]</scope>
    <source>
        <strain evidence="8 9">WPS1-2</strain>
    </source>
</reference>
<evidence type="ECO:0000259" key="7">
    <source>
        <dbReference type="Pfam" id="PF02782"/>
    </source>
</evidence>
<dbReference type="EMBL" id="RAQQ01000010">
    <property type="protein sequence ID" value="RKF26436.1"/>
    <property type="molecule type" value="Genomic_DNA"/>
</dbReference>
<evidence type="ECO:0000256" key="4">
    <source>
        <dbReference type="ARBA" id="ARBA00022777"/>
    </source>
</evidence>
<dbReference type="PANTHER" id="PTHR43095:SF5">
    <property type="entry name" value="XYLULOSE KINASE"/>
    <property type="match status" value="1"/>
</dbReference>
<keyword evidence="2" id="KW-0119">Carbohydrate metabolism</keyword>
<keyword evidence="4 5" id="KW-0418">Kinase</keyword>
<dbReference type="PIRSF" id="PIRSF000538">
    <property type="entry name" value="GlpK"/>
    <property type="match status" value="1"/>
</dbReference>
<feature type="domain" description="Carbohydrate kinase FGGY N-terminal" evidence="6">
    <location>
        <begin position="5"/>
        <end position="249"/>
    </location>
</feature>
<name>A0A420F0A4_9ACTN</name>
<dbReference type="RefSeq" id="WP_120329232.1">
    <property type="nucleotide sequence ID" value="NZ_JBFANR010000063.1"/>
</dbReference>
<dbReference type="GO" id="GO:0016301">
    <property type="term" value="F:kinase activity"/>
    <property type="evidence" value="ECO:0007669"/>
    <property type="project" value="UniProtKB-KW"/>
</dbReference>
<dbReference type="InterPro" id="IPR018483">
    <property type="entry name" value="Carb_kinase_FGGY_CS"/>
</dbReference>
<evidence type="ECO:0000256" key="3">
    <source>
        <dbReference type="ARBA" id="ARBA00022679"/>
    </source>
</evidence>
<evidence type="ECO:0000256" key="2">
    <source>
        <dbReference type="ARBA" id="ARBA00022629"/>
    </source>
</evidence>
<dbReference type="PROSITE" id="PS00445">
    <property type="entry name" value="FGGY_KINASES_2"/>
    <property type="match status" value="1"/>
</dbReference>